<evidence type="ECO:0000313" key="1">
    <source>
        <dbReference type="EMBL" id="CAH1401367.1"/>
    </source>
</evidence>
<organism evidence="1 2">
    <name type="scientific">Nezara viridula</name>
    <name type="common">Southern green stink bug</name>
    <name type="synonym">Cimex viridulus</name>
    <dbReference type="NCBI Taxonomy" id="85310"/>
    <lineage>
        <taxon>Eukaryota</taxon>
        <taxon>Metazoa</taxon>
        <taxon>Ecdysozoa</taxon>
        <taxon>Arthropoda</taxon>
        <taxon>Hexapoda</taxon>
        <taxon>Insecta</taxon>
        <taxon>Pterygota</taxon>
        <taxon>Neoptera</taxon>
        <taxon>Paraneoptera</taxon>
        <taxon>Hemiptera</taxon>
        <taxon>Heteroptera</taxon>
        <taxon>Panheteroptera</taxon>
        <taxon>Pentatomomorpha</taxon>
        <taxon>Pentatomoidea</taxon>
        <taxon>Pentatomidae</taxon>
        <taxon>Pentatominae</taxon>
        <taxon>Nezara</taxon>
    </lineage>
</organism>
<gene>
    <name evidence="1" type="ORF">NEZAVI_LOCUS10402</name>
</gene>
<protein>
    <submittedName>
        <fullName evidence="1">Uncharacterized protein</fullName>
    </submittedName>
</protein>
<dbReference type="EMBL" id="OV725081">
    <property type="protein sequence ID" value="CAH1401367.1"/>
    <property type="molecule type" value="Genomic_DNA"/>
</dbReference>
<dbReference type="AlphaFoldDB" id="A0A9P0MSV9"/>
<evidence type="ECO:0000313" key="2">
    <source>
        <dbReference type="Proteomes" id="UP001152798"/>
    </source>
</evidence>
<keyword evidence="2" id="KW-1185">Reference proteome</keyword>
<dbReference type="Proteomes" id="UP001152798">
    <property type="component" value="Chromosome 5"/>
</dbReference>
<dbReference type="OrthoDB" id="10557516at2759"/>
<reference evidence="1" key="1">
    <citation type="submission" date="2022-01" db="EMBL/GenBank/DDBJ databases">
        <authorList>
            <person name="King R."/>
        </authorList>
    </citation>
    <scope>NUCLEOTIDE SEQUENCE</scope>
</reference>
<accession>A0A9P0MSV9</accession>
<proteinExistence type="predicted"/>
<name>A0A9P0MSV9_NEZVI</name>
<sequence length="110" mass="11936">MEIVISSNGLIPDDTIRSVENLKLPEKVLEEGQKAVLLDTANIVTKGFPLTASAGSLLRTPATRRHKYVRMSHVSVTQAPKAGAGADKSARFWKAGSRDRPQATTWTAHL</sequence>